<reference evidence="1 2" key="1">
    <citation type="journal article" date="2021" name="Hortic Res">
        <title>Chromosome-scale assembly of the Dendrobium chrysotoxum genome enhances the understanding of orchid evolution.</title>
        <authorList>
            <person name="Zhang Y."/>
            <person name="Zhang G.Q."/>
            <person name="Zhang D."/>
            <person name="Liu X.D."/>
            <person name="Xu X.Y."/>
            <person name="Sun W.H."/>
            <person name="Yu X."/>
            <person name="Zhu X."/>
            <person name="Wang Z.W."/>
            <person name="Zhao X."/>
            <person name="Zhong W.Y."/>
            <person name="Chen H."/>
            <person name="Yin W.L."/>
            <person name="Huang T."/>
            <person name="Niu S.C."/>
            <person name="Liu Z.J."/>
        </authorList>
    </citation>
    <scope>NUCLEOTIDE SEQUENCE [LARGE SCALE GENOMIC DNA]</scope>
    <source>
        <strain evidence="1">Lindl</strain>
    </source>
</reference>
<keyword evidence="2" id="KW-1185">Reference proteome</keyword>
<protein>
    <submittedName>
        <fullName evidence="1">Uncharacterized protein</fullName>
    </submittedName>
</protein>
<gene>
    <name evidence="1" type="ORF">IEQ34_016723</name>
</gene>
<evidence type="ECO:0000313" key="2">
    <source>
        <dbReference type="Proteomes" id="UP000775213"/>
    </source>
</evidence>
<dbReference type="AlphaFoldDB" id="A0AAV7FYW9"/>
<dbReference type="PANTHER" id="PTHR34120:SF2">
    <property type="entry name" value="OS01G0860900 PROTEIN"/>
    <property type="match status" value="1"/>
</dbReference>
<name>A0AAV7FYW9_DENCH</name>
<dbReference type="EMBL" id="JAGFBR010000015">
    <property type="protein sequence ID" value="KAH0454799.1"/>
    <property type="molecule type" value="Genomic_DNA"/>
</dbReference>
<dbReference type="PANTHER" id="PTHR34120">
    <property type="entry name" value="EXPRESSED PROTEIN"/>
    <property type="match status" value="1"/>
</dbReference>
<accession>A0AAV7FYW9</accession>
<organism evidence="1 2">
    <name type="scientific">Dendrobium chrysotoxum</name>
    <name type="common">Orchid</name>
    <dbReference type="NCBI Taxonomy" id="161865"/>
    <lineage>
        <taxon>Eukaryota</taxon>
        <taxon>Viridiplantae</taxon>
        <taxon>Streptophyta</taxon>
        <taxon>Embryophyta</taxon>
        <taxon>Tracheophyta</taxon>
        <taxon>Spermatophyta</taxon>
        <taxon>Magnoliopsida</taxon>
        <taxon>Liliopsida</taxon>
        <taxon>Asparagales</taxon>
        <taxon>Orchidaceae</taxon>
        <taxon>Epidendroideae</taxon>
        <taxon>Malaxideae</taxon>
        <taxon>Dendrobiinae</taxon>
        <taxon>Dendrobium</taxon>
    </lineage>
</organism>
<proteinExistence type="predicted"/>
<comment type="caution">
    <text evidence="1">The sequence shown here is derived from an EMBL/GenBank/DDBJ whole genome shotgun (WGS) entry which is preliminary data.</text>
</comment>
<evidence type="ECO:0000313" key="1">
    <source>
        <dbReference type="EMBL" id="KAH0454799.1"/>
    </source>
</evidence>
<sequence>MAPVDLETLFCGRGACESKLCVSSDDPIIEDPDLPPESVQVPMGDDLRWIKLNKILDRGPSTIGNANPKSSRSTSKPKYYLPRLNAGGSIKPPNGPILGLPNSTFHGNGSRPLPTPRIFPLNYSIERKPAVPDPGSPKVSCFGSVLSEGEKELGRRSSVGVGEAELVRGVGCWANLAMLFGFAGVYPAVSEELENDVSRSTNFSGEEERKTVDSAVPELQGMKRFKSGRRSCSWVDDVDVANDGHIFMSSSVTFHFGSDARVTLPEFLLASSPVGGITIDSFTDSAFVTLGGPTPPEAAAFSPPKRKGHAAMRPFGHPVAWQPVPRPLLVQPTHLAVRGLVPTISVVQTAPTPQHWQTVVTPSIALVEIDRVRVPPPSPFRKKGAQTEALSPSSRRVSIFARLSHPEIVEQTPMLPIVPIPPVPQAVGSDIPSLSTFDLGRRAKMNRNRRL</sequence>
<dbReference type="Proteomes" id="UP000775213">
    <property type="component" value="Unassembled WGS sequence"/>
</dbReference>